<dbReference type="Gene3D" id="3.40.1350.10">
    <property type="match status" value="1"/>
</dbReference>
<evidence type="ECO:0008006" key="3">
    <source>
        <dbReference type="Google" id="ProtNLM"/>
    </source>
</evidence>
<keyword evidence="2" id="KW-1185">Reference proteome</keyword>
<proteinExistence type="predicted"/>
<dbReference type="InterPro" id="IPR011335">
    <property type="entry name" value="Restrct_endonuc-II-like"/>
</dbReference>
<comment type="caution">
    <text evidence="1">The sequence shown here is derived from an EMBL/GenBank/DDBJ whole genome shotgun (WGS) entry which is preliminary data.</text>
</comment>
<evidence type="ECO:0000313" key="2">
    <source>
        <dbReference type="Proteomes" id="UP001204439"/>
    </source>
</evidence>
<dbReference type="Proteomes" id="UP001204439">
    <property type="component" value="Unassembled WGS sequence"/>
</dbReference>
<protein>
    <recommendedName>
        <fullName evidence="3">NERD domain-containing protein</fullName>
    </recommendedName>
</protein>
<evidence type="ECO:0000313" key="1">
    <source>
        <dbReference type="EMBL" id="MDW8550036.1"/>
    </source>
</evidence>
<gene>
    <name evidence="1" type="ORF">NG800_014010</name>
</gene>
<dbReference type="RefSeq" id="WP_063970960.1">
    <property type="nucleotide sequence ID" value="NZ_JAMXLT020000025.1"/>
</dbReference>
<dbReference type="SUPFAM" id="SSF52980">
    <property type="entry name" value="Restriction endonuclease-like"/>
    <property type="match status" value="1"/>
</dbReference>
<accession>A0ABU4JKN0</accession>
<dbReference type="EMBL" id="JAMXLT020000025">
    <property type="protein sequence ID" value="MDW8550036.1"/>
    <property type="molecule type" value="Genomic_DNA"/>
</dbReference>
<dbReference type="InterPro" id="IPR011856">
    <property type="entry name" value="tRNA_endonuc-like_dom_sf"/>
</dbReference>
<organism evidence="1 2">
    <name type="scientific">Epilithonimonas ginsengisoli</name>
    <dbReference type="NCBI Taxonomy" id="1245592"/>
    <lineage>
        <taxon>Bacteria</taxon>
        <taxon>Pseudomonadati</taxon>
        <taxon>Bacteroidota</taxon>
        <taxon>Flavobacteriia</taxon>
        <taxon>Flavobacteriales</taxon>
        <taxon>Weeksellaceae</taxon>
        <taxon>Chryseobacterium group</taxon>
        <taxon>Epilithonimonas</taxon>
    </lineage>
</organism>
<name>A0ABU4JKN0_9FLAO</name>
<sequence length="480" mass="55606">MTTIENILHNRGPLLSGKLAEYLAKAEKIPVNTASQKISRTKNLKKIKGFFTSNQSLCFLENQYEDDKLFSVFTKALFESGRKYWYCINALKIHGGIINKRYLECYTNYPIKPLLKHLPFKQVLKKFVDQGILIFIGNEEYHFSPKFSGLKTTSISNRTIEVIKDDILSHFHKIMKNTGLISFNKGEIFAEYGKFRWGFKGPSYIRGLSDNGKPGFILADIMFGREFYKEDIMFFIEKLNHIQSFKNAPRIMPYLIVDNLHPEALAELKKKGIAIGFISELFGEKYAQALNELVVILNNAGANLKSKPDKYLQLITELKIFNETLIYNIRGTLFEYFVGHIHIKKCQSIDIGREIFENNGRHEIDVFATYSDKVVFVECKATNSQIDEDKIWKWTSIKIPAFKSWLLKQETLKNHSVHFEYWATGGIAEPAKEILDKLSESSNKFHVKYFEPDTIRDLTIKMKDKKMKEALDNYFIKPTV</sequence>
<reference evidence="1 2" key="1">
    <citation type="submission" date="2023-11" db="EMBL/GenBank/DDBJ databases">
        <title>First isolation, identification, and characterization of non-pathogenic Epilithonimonas ginsengisoli isolated from diseased farmed rainbow trout (Oncorhynchus mykiss) in Chile.</title>
        <authorList>
            <person name="Miranda C.D."/>
            <person name="Irgang R."/>
            <person name="Concha C."/>
            <person name="Rojas R."/>
            <person name="Avendano R."/>
        </authorList>
    </citation>
    <scope>NUCLEOTIDE SEQUENCE [LARGE SCALE GENOMIC DNA]</scope>
    <source>
        <strain evidence="1 2">FP99</strain>
    </source>
</reference>